<evidence type="ECO:0000313" key="2">
    <source>
        <dbReference type="Proteomes" id="UP001148838"/>
    </source>
</evidence>
<comment type="caution">
    <text evidence="1">The sequence shown here is derived from an EMBL/GenBank/DDBJ whole genome shotgun (WGS) entry which is preliminary data.</text>
</comment>
<gene>
    <name evidence="1" type="ORF">ANN_01253</name>
</gene>
<name>A0ABQ8TT26_PERAM</name>
<dbReference type="EMBL" id="JAJSOF020000003">
    <property type="protein sequence ID" value="KAJ4449847.1"/>
    <property type="molecule type" value="Genomic_DNA"/>
</dbReference>
<organism evidence="1 2">
    <name type="scientific">Periplaneta americana</name>
    <name type="common">American cockroach</name>
    <name type="synonym">Blatta americana</name>
    <dbReference type="NCBI Taxonomy" id="6978"/>
    <lineage>
        <taxon>Eukaryota</taxon>
        <taxon>Metazoa</taxon>
        <taxon>Ecdysozoa</taxon>
        <taxon>Arthropoda</taxon>
        <taxon>Hexapoda</taxon>
        <taxon>Insecta</taxon>
        <taxon>Pterygota</taxon>
        <taxon>Neoptera</taxon>
        <taxon>Polyneoptera</taxon>
        <taxon>Dictyoptera</taxon>
        <taxon>Blattodea</taxon>
        <taxon>Blattoidea</taxon>
        <taxon>Blattidae</taxon>
        <taxon>Blattinae</taxon>
        <taxon>Periplaneta</taxon>
    </lineage>
</organism>
<sequence>MAGLCEGGNEPLRWAGFPEIKASKDNIKMDLRELILGLLPFPTLSSHLQGDQVAQDPFQRPFQGVEAPLKCYYGMNPGRDIAEGWEPRNGCGEDAPCRFLRYHMMKDGWNGEKLSPTPRLESGFSALHDDALSTKPHQIPIPMPDRIPSV</sequence>
<protein>
    <submittedName>
        <fullName evidence="1">Uncharacterized protein</fullName>
    </submittedName>
</protein>
<reference evidence="1 2" key="1">
    <citation type="journal article" date="2022" name="Allergy">
        <title>Genome assembly and annotation of Periplaneta americana reveal a comprehensive cockroach allergen profile.</title>
        <authorList>
            <person name="Wang L."/>
            <person name="Xiong Q."/>
            <person name="Saelim N."/>
            <person name="Wang L."/>
            <person name="Nong W."/>
            <person name="Wan A.T."/>
            <person name="Shi M."/>
            <person name="Liu X."/>
            <person name="Cao Q."/>
            <person name="Hui J.H.L."/>
            <person name="Sookrung N."/>
            <person name="Leung T.F."/>
            <person name="Tungtrongchitr A."/>
            <person name="Tsui S.K.W."/>
        </authorList>
    </citation>
    <scope>NUCLEOTIDE SEQUENCE [LARGE SCALE GENOMIC DNA]</scope>
    <source>
        <strain evidence="1">PWHHKU_190912</strain>
    </source>
</reference>
<evidence type="ECO:0000313" key="1">
    <source>
        <dbReference type="EMBL" id="KAJ4449847.1"/>
    </source>
</evidence>
<keyword evidence="2" id="KW-1185">Reference proteome</keyword>
<dbReference type="Proteomes" id="UP001148838">
    <property type="component" value="Unassembled WGS sequence"/>
</dbReference>
<proteinExistence type="predicted"/>
<accession>A0ABQ8TT26</accession>